<proteinExistence type="predicted"/>
<dbReference type="InterPro" id="IPR013783">
    <property type="entry name" value="Ig-like_fold"/>
</dbReference>
<evidence type="ECO:0000259" key="2">
    <source>
        <dbReference type="PROSITE" id="PS50835"/>
    </source>
</evidence>
<protein>
    <recommendedName>
        <fullName evidence="2">Ig-like domain-containing protein</fullName>
    </recommendedName>
</protein>
<evidence type="ECO:0000313" key="4">
    <source>
        <dbReference type="Proteomes" id="UP000324832"/>
    </source>
</evidence>
<evidence type="ECO:0000313" key="3">
    <source>
        <dbReference type="EMBL" id="VVC87933.1"/>
    </source>
</evidence>
<dbReference type="AlphaFoldDB" id="A0A5E4PS63"/>
<feature type="compositionally biased region" description="Polar residues" evidence="1">
    <location>
        <begin position="247"/>
        <end position="256"/>
    </location>
</feature>
<dbReference type="SUPFAM" id="SSF48726">
    <property type="entry name" value="Immunoglobulin"/>
    <property type="match status" value="1"/>
</dbReference>
<feature type="region of interest" description="Disordered" evidence="1">
    <location>
        <begin position="234"/>
        <end position="256"/>
    </location>
</feature>
<feature type="domain" description="Ig-like" evidence="2">
    <location>
        <begin position="13"/>
        <end position="103"/>
    </location>
</feature>
<reference evidence="3 4" key="1">
    <citation type="submission" date="2017-07" db="EMBL/GenBank/DDBJ databases">
        <authorList>
            <person name="Talla V."/>
            <person name="Backstrom N."/>
        </authorList>
    </citation>
    <scope>NUCLEOTIDE SEQUENCE [LARGE SCALE GENOMIC DNA]</scope>
</reference>
<dbReference type="EMBL" id="FZQP02000226">
    <property type="protein sequence ID" value="VVC87933.1"/>
    <property type="molecule type" value="Genomic_DNA"/>
</dbReference>
<sequence>VDIRFTEKPSDAPKTMFISKDQWVEEGTKCRLFCEALVGRSNLADARSDLRWRKVWPNGTEGELLSSQTEEKTTREDVEDIIGSYVSFERVSAQDYGTYVCVVHSNDWRALLLGGVAALLLMTSALMLHRRCTPRLLLAARHALLQKEFDVAVCFTAVDGELVRGALLPTLALKYKYRDLPKLKREAKECGERFVEMVRGSRLIPWRHVHDRTFWTALRLALPLPPACLPHHHDKTVPAESEESKNCRSGSLTALV</sequence>
<dbReference type="Proteomes" id="UP000324832">
    <property type="component" value="Unassembled WGS sequence"/>
</dbReference>
<keyword evidence="4" id="KW-1185">Reference proteome</keyword>
<organism evidence="3 4">
    <name type="scientific">Leptidea sinapis</name>
    <dbReference type="NCBI Taxonomy" id="189913"/>
    <lineage>
        <taxon>Eukaryota</taxon>
        <taxon>Metazoa</taxon>
        <taxon>Ecdysozoa</taxon>
        <taxon>Arthropoda</taxon>
        <taxon>Hexapoda</taxon>
        <taxon>Insecta</taxon>
        <taxon>Pterygota</taxon>
        <taxon>Neoptera</taxon>
        <taxon>Endopterygota</taxon>
        <taxon>Lepidoptera</taxon>
        <taxon>Glossata</taxon>
        <taxon>Ditrysia</taxon>
        <taxon>Papilionoidea</taxon>
        <taxon>Pieridae</taxon>
        <taxon>Dismorphiinae</taxon>
        <taxon>Leptidea</taxon>
    </lineage>
</organism>
<dbReference type="PROSITE" id="PS50835">
    <property type="entry name" value="IG_LIKE"/>
    <property type="match status" value="1"/>
</dbReference>
<gene>
    <name evidence="3" type="ORF">LSINAPIS_LOCUS1430</name>
</gene>
<accession>A0A5E4PS63</accession>
<name>A0A5E4PS63_9NEOP</name>
<feature type="non-terminal residue" evidence="3">
    <location>
        <position position="1"/>
    </location>
</feature>
<dbReference type="InterPro" id="IPR007110">
    <property type="entry name" value="Ig-like_dom"/>
</dbReference>
<dbReference type="InterPro" id="IPR036179">
    <property type="entry name" value="Ig-like_dom_sf"/>
</dbReference>
<dbReference type="Gene3D" id="2.60.40.10">
    <property type="entry name" value="Immunoglobulins"/>
    <property type="match status" value="1"/>
</dbReference>
<evidence type="ECO:0000256" key="1">
    <source>
        <dbReference type="SAM" id="MobiDB-lite"/>
    </source>
</evidence>